<feature type="transmembrane region" description="Helical" evidence="3">
    <location>
        <begin position="59"/>
        <end position="78"/>
    </location>
</feature>
<comment type="caution">
    <text evidence="4">The sequence shown here is derived from an EMBL/GenBank/DDBJ whole genome shotgun (WGS) entry which is preliminary data.</text>
</comment>
<evidence type="ECO:0000313" key="5">
    <source>
        <dbReference type="Proteomes" id="UP000004324"/>
    </source>
</evidence>
<reference evidence="4 5" key="1">
    <citation type="journal article" date="2012" name="J. Bacteriol.">
        <title>Draft Genome Sequences for Two Metal-Reducing Pelosinus fermentans Strains Isolated from a Cr(VI)-Contaminated Site and for Type Strain R7.</title>
        <authorList>
            <person name="Brown S.D."/>
            <person name="Podar M."/>
            <person name="Klingeman D.M."/>
            <person name="Johnson C.M."/>
            <person name="Yang Z.K."/>
            <person name="Utturkar S.M."/>
            <person name="Land M.L."/>
            <person name="Mosher J.J."/>
            <person name="Hurt R.A.Jr."/>
            <person name="Phelps T.J."/>
            <person name="Palumbo A.V."/>
            <person name="Arkin A.P."/>
            <person name="Hazen T.C."/>
            <person name="Elias D.A."/>
        </authorList>
    </citation>
    <scope>NUCLEOTIDE SEQUENCE [LARGE SCALE GENOMIC DNA]</scope>
    <source>
        <strain evidence="4 5">B4</strain>
    </source>
</reference>
<name>I9LDZ9_9FIRM</name>
<dbReference type="InterPro" id="IPR011990">
    <property type="entry name" value="TPR-like_helical_dom_sf"/>
</dbReference>
<dbReference type="SUPFAM" id="SSF48452">
    <property type="entry name" value="TPR-like"/>
    <property type="match status" value="1"/>
</dbReference>
<dbReference type="EMBL" id="AKVJ01000025">
    <property type="protein sequence ID" value="EIW18581.1"/>
    <property type="molecule type" value="Genomic_DNA"/>
</dbReference>
<feature type="transmembrane region" description="Helical" evidence="3">
    <location>
        <begin position="6"/>
        <end position="22"/>
    </location>
</feature>
<feature type="transmembrane region" description="Helical" evidence="3">
    <location>
        <begin position="34"/>
        <end position="53"/>
    </location>
</feature>
<keyword evidence="3" id="KW-0472">Membrane</keyword>
<keyword evidence="2" id="KW-0175">Coiled coil</keyword>
<keyword evidence="3" id="KW-1133">Transmembrane helix</keyword>
<dbReference type="OrthoDB" id="1674926at2"/>
<evidence type="ECO:0000313" key="4">
    <source>
        <dbReference type="EMBL" id="EIW18581.1"/>
    </source>
</evidence>
<gene>
    <name evidence="4" type="ORF">FB4_3401</name>
</gene>
<dbReference type="PATRIC" id="fig|1149862.3.peg.2367"/>
<dbReference type="PROSITE" id="PS50005">
    <property type="entry name" value="TPR"/>
    <property type="match status" value="1"/>
</dbReference>
<dbReference type="Gene3D" id="1.25.40.10">
    <property type="entry name" value="Tetratricopeptide repeat domain"/>
    <property type="match status" value="1"/>
</dbReference>
<organism evidence="4 5">
    <name type="scientific">Pelosinus fermentans B4</name>
    <dbReference type="NCBI Taxonomy" id="1149862"/>
    <lineage>
        <taxon>Bacteria</taxon>
        <taxon>Bacillati</taxon>
        <taxon>Bacillota</taxon>
        <taxon>Negativicutes</taxon>
        <taxon>Selenomonadales</taxon>
        <taxon>Sporomusaceae</taxon>
        <taxon>Pelosinus</taxon>
    </lineage>
</organism>
<dbReference type="RefSeq" id="WP_007934298.1">
    <property type="nucleotide sequence ID" value="NZ_AKVJ01000025.1"/>
</dbReference>
<proteinExistence type="predicted"/>
<accession>I9LDZ9</accession>
<dbReference type="InterPro" id="IPR019734">
    <property type="entry name" value="TPR_rpt"/>
</dbReference>
<keyword evidence="1" id="KW-0802">TPR repeat</keyword>
<dbReference type="AlphaFoldDB" id="I9LDZ9"/>
<feature type="coiled-coil region" evidence="2">
    <location>
        <begin position="190"/>
        <end position="218"/>
    </location>
</feature>
<keyword evidence="5" id="KW-1185">Reference proteome</keyword>
<protein>
    <submittedName>
        <fullName evidence="4">Tetratricopeptide TPR_2 repeat-containing protein</fullName>
    </submittedName>
</protein>
<evidence type="ECO:0000256" key="2">
    <source>
        <dbReference type="SAM" id="Coils"/>
    </source>
</evidence>
<evidence type="ECO:0000256" key="1">
    <source>
        <dbReference type="PROSITE-ProRule" id="PRU00339"/>
    </source>
</evidence>
<keyword evidence="3" id="KW-0812">Transmembrane</keyword>
<dbReference type="Proteomes" id="UP000004324">
    <property type="component" value="Unassembled WGS sequence"/>
</dbReference>
<sequence length="358" mass="40353">MQYIIITSLSIVISAYLIYVLTNKLLNIRLNVKPLILCVCCALLVNIILPRIIIGFVGVVGTVGILTITTIVFAVSIAQYNEKIKLYSEENKGESETKDITKDTEPSEYGLLWKKPEIIIAAAVPIPIIASSSVRSVTNKTDIESESKEKSVMLKEDDANNVMALETEVLSVDLAVTVDQLDPISTEKQIDKSEEEVYELKDENRNEENSEMVQVEDELQVPINVFDSSSKDLDGLIDSAFIYKEQRNFIQALKVFRQALMLYPDSEAAPFLVMEIGTILKNSGQYNEAIHVFCEGRKLPGVQKNTMFDLEFIKTIAYLRIIKNILIQNRLGDISFKNIPGTVLKEIDSEFREWRNST</sequence>
<feature type="repeat" description="TPR" evidence="1">
    <location>
        <begin position="233"/>
        <end position="266"/>
    </location>
</feature>
<evidence type="ECO:0000256" key="3">
    <source>
        <dbReference type="SAM" id="Phobius"/>
    </source>
</evidence>